<dbReference type="AlphaFoldDB" id="A4V6Y7"/>
<evidence type="ECO:0000313" key="3">
    <source>
        <dbReference type="Proteomes" id="UP000002332"/>
    </source>
</evidence>
<organism evidence="2 3">
    <name type="scientific">Pseudomonas fluorescens (strain SBW25)</name>
    <dbReference type="NCBI Taxonomy" id="216595"/>
    <lineage>
        <taxon>Bacteria</taxon>
        <taxon>Pseudomonadati</taxon>
        <taxon>Pseudomonadota</taxon>
        <taxon>Gammaproteobacteria</taxon>
        <taxon>Pseudomonadales</taxon>
        <taxon>Pseudomonadaceae</taxon>
        <taxon>Pseudomonas</taxon>
    </lineage>
</organism>
<proteinExistence type="predicted"/>
<sequence length="118" mass="13550">MLFTIHSRPAMNKAELSKLLEEKVSDKLKDGYEILNYAMDAASRDKLKRDLKVHGRNIPHEDGKEDEWRNYLWQVERGTYHGEALTKQVQIETVQTLQPASAGETTSSSAGLWKARRH</sequence>
<accession>A4V6Y7</accession>
<gene>
    <name evidence="2" type="ordered locus">pQBR0266</name>
</gene>
<evidence type="ECO:0000313" key="2">
    <source>
        <dbReference type="EMBL" id="CAM96298.1"/>
    </source>
</evidence>
<reference evidence="2 3" key="1">
    <citation type="journal article" date="2007" name="ISME J.">
        <title>Sequence-based analysis of pQBR103; a representative of a unique, transfer-proficient mega plasmid resident in the microbial community of sugar beet.</title>
        <authorList>
            <person name="Tett A."/>
            <person name="Spiers A.J."/>
            <person name="Crossman L.C."/>
            <person name="Ager D."/>
            <person name="Ciric L."/>
            <person name="Dow J.M."/>
            <person name="Fry J.C."/>
            <person name="Harris D."/>
            <person name="Lilley A."/>
            <person name="Oliver A."/>
            <person name="Parkhill J."/>
            <person name="Quail M.A."/>
            <person name="Rainey P.B."/>
            <person name="Saunders N.J."/>
            <person name="Seeger K."/>
            <person name="Snyder L.A.S."/>
            <person name="Squares R."/>
            <person name="Thomas C.M."/>
            <person name="Turner S.L."/>
            <person name="Zhang X.-X."/>
            <person name="Field D."/>
            <person name="Bailey M.J."/>
        </authorList>
    </citation>
    <scope>NUCLEOTIDE SEQUENCE [LARGE SCALE GENOMIC DNA]</scope>
    <source>
        <strain evidence="2 3">SBW25</strain>
    </source>
</reference>
<geneLocation type="plasmid" evidence="2 3">
    <name>pQBR103</name>
</geneLocation>
<evidence type="ECO:0000256" key="1">
    <source>
        <dbReference type="SAM" id="MobiDB-lite"/>
    </source>
</evidence>
<name>A4V6Y7_PSEFS</name>
<feature type="compositionally biased region" description="Low complexity" evidence="1">
    <location>
        <begin position="100"/>
        <end position="111"/>
    </location>
</feature>
<keyword evidence="2" id="KW-0614">Plasmid</keyword>
<dbReference type="Proteomes" id="UP000002332">
    <property type="component" value="Plasmid pQBR103"/>
</dbReference>
<protein>
    <submittedName>
        <fullName evidence="2">Uncharacterized protein</fullName>
    </submittedName>
</protein>
<dbReference type="EMBL" id="AM235768">
    <property type="protein sequence ID" value="CAM96298.1"/>
    <property type="molecule type" value="Genomic_DNA"/>
</dbReference>
<feature type="region of interest" description="Disordered" evidence="1">
    <location>
        <begin position="98"/>
        <end position="118"/>
    </location>
</feature>